<feature type="transmembrane region" description="Helical" evidence="1">
    <location>
        <begin position="121"/>
        <end position="142"/>
    </location>
</feature>
<feature type="transmembrane region" description="Helical" evidence="1">
    <location>
        <begin position="6"/>
        <end position="30"/>
    </location>
</feature>
<dbReference type="Proteomes" id="UP001370758">
    <property type="component" value="Unassembled WGS sequence"/>
</dbReference>
<name>A0AAV9WHI4_9PEZI</name>
<comment type="caution">
    <text evidence="2">The sequence shown here is derived from an EMBL/GenBank/DDBJ whole genome shotgun (WGS) entry which is preliminary data.</text>
</comment>
<gene>
    <name evidence="2" type="ORF">TWF481_006245</name>
</gene>
<feature type="transmembrane region" description="Helical" evidence="1">
    <location>
        <begin position="186"/>
        <end position="210"/>
    </location>
</feature>
<keyword evidence="1" id="KW-0812">Transmembrane</keyword>
<accession>A0AAV9WHI4</accession>
<keyword evidence="1" id="KW-0472">Membrane</keyword>
<sequence length="227" mass="24587">MASRFLPNALTWLCFILVAGATILWLYMALGHANHAGVKPTIFGVFAPPLLSDKSVGIFNTCTINTDENKVQSCESYVFKDSALADNLRAVFLRIPSGILDNSEVIANNTILPLGKTIIQIYMAASIFQAILLLMALGSFSWNFLKFWAILTALFTILLQFAVSIALVVLYYTCQKLPFVSDAADGFVPAFLFSFLSGGLNACAITGWVIGLGLSICCCINNDTAMC</sequence>
<dbReference type="AlphaFoldDB" id="A0AAV9WHI4"/>
<evidence type="ECO:0000313" key="3">
    <source>
        <dbReference type="Proteomes" id="UP001370758"/>
    </source>
</evidence>
<dbReference type="EMBL" id="JAVHJL010000003">
    <property type="protein sequence ID" value="KAK6507824.1"/>
    <property type="molecule type" value="Genomic_DNA"/>
</dbReference>
<evidence type="ECO:0000256" key="1">
    <source>
        <dbReference type="SAM" id="Phobius"/>
    </source>
</evidence>
<feature type="transmembrane region" description="Helical" evidence="1">
    <location>
        <begin position="148"/>
        <end position="174"/>
    </location>
</feature>
<keyword evidence="1" id="KW-1133">Transmembrane helix</keyword>
<evidence type="ECO:0000313" key="2">
    <source>
        <dbReference type="EMBL" id="KAK6507824.1"/>
    </source>
</evidence>
<protein>
    <submittedName>
        <fullName evidence="2">Uncharacterized protein</fullName>
    </submittedName>
</protein>
<proteinExistence type="predicted"/>
<keyword evidence="3" id="KW-1185">Reference proteome</keyword>
<reference evidence="2 3" key="1">
    <citation type="submission" date="2023-08" db="EMBL/GenBank/DDBJ databases">
        <authorList>
            <person name="Palmer J.M."/>
        </authorList>
    </citation>
    <scope>NUCLEOTIDE SEQUENCE [LARGE SCALE GENOMIC DNA]</scope>
    <source>
        <strain evidence="2 3">TWF481</strain>
    </source>
</reference>
<organism evidence="2 3">
    <name type="scientific">Arthrobotrys musiformis</name>
    <dbReference type="NCBI Taxonomy" id="47236"/>
    <lineage>
        <taxon>Eukaryota</taxon>
        <taxon>Fungi</taxon>
        <taxon>Dikarya</taxon>
        <taxon>Ascomycota</taxon>
        <taxon>Pezizomycotina</taxon>
        <taxon>Orbiliomycetes</taxon>
        <taxon>Orbiliales</taxon>
        <taxon>Orbiliaceae</taxon>
        <taxon>Arthrobotrys</taxon>
    </lineage>
</organism>